<gene>
    <name evidence="1" type="ORF">L6452_17464</name>
</gene>
<organism evidence="1 2">
    <name type="scientific">Arctium lappa</name>
    <name type="common">Greater burdock</name>
    <name type="synonym">Lappa major</name>
    <dbReference type="NCBI Taxonomy" id="4217"/>
    <lineage>
        <taxon>Eukaryota</taxon>
        <taxon>Viridiplantae</taxon>
        <taxon>Streptophyta</taxon>
        <taxon>Embryophyta</taxon>
        <taxon>Tracheophyta</taxon>
        <taxon>Spermatophyta</taxon>
        <taxon>Magnoliopsida</taxon>
        <taxon>eudicotyledons</taxon>
        <taxon>Gunneridae</taxon>
        <taxon>Pentapetalae</taxon>
        <taxon>asterids</taxon>
        <taxon>campanulids</taxon>
        <taxon>Asterales</taxon>
        <taxon>Asteraceae</taxon>
        <taxon>Carduoideae</taxon>
        <taxon>Cardueae</taxon>
        <taxon>Arctiinae</taxon>
        <taxon>Arctium</taxon>
    </lineage>
</organism>
<dbReference type="Proteomes" id="UP001055879">
    <property type="component" value="Linkage Group LG05"/>
</dbReference>
<reference evidence="2" key="1">
    <citation type="journal article" date="2022" name="Mol. Ecol. Resour.">
        <title>The genomes of chicory, endive, great burdock and yacon provide insights into Asteraceae palaeo-polyploidization history and plant inulin production.</title>
        <authorList>
            <person name="Fan W."/>
            <person name="Wang S."/>
            <person name="Wang H."/>
            <person name="Wang A."/>
            <person name="Jiang F."/>
            <person name="Liu H."/>
            <person name="Zhao H."/>
            <person name="Xu D."/>
            <person name="Zhang Y."/>
        </authorList>
    </citation>
    <scope>NUCLEOTIDE SEQUENCE [LARGE SCALE GENOMIC DNA]</scope>
    <source>
        <strain evidence="2">cv. Niubang</strain>
    </source>
</reference>
<comment type="caution">
    <text evidence="1">The sequence shown here is derived from an EMBL/GenBank/DDBJ whole genome shotgun (WGS) entry which is preliminary data.</text>
</comment>
<keyword evidence="2" id="KW-1185">Reference proteome</keyword>
<accession>A0ACB9C3N5</accession>
<proteinExistence type="predicted"/>
<reference evidence="1 2" key="2">
    <citation type="journal article" date="2022" name="Mol. Ecol. Resour.">
        <title>The genomes of chicory, endive, great burdock and yacon provide insights into Asteraceae paleo-polyploidization history and plant inulin production.</title>
        <authorList>
            <person name="Fan W."/>
            <person name="Wang S."/>
            <person name="Wang H."/>
            <person name="Wang A."/>
            <person name="Jiang F."/>
            <person name="Liu H."/>
            <person name="Zhao H."/>
            <person name="Xu D."/>
            <person name="Zhang Y."/>
        </authorList>
    </citation>
    <scope>NUCLEOTIDE SEQUENCE [LARGE SCALE GENOMIC DNA]</scope>
    <source>
        <strain evidence="2">cv. Niubang</strain>
    </source>
</reference>
<dbReference type="EMBL" id="CM042051">
    <property type="protein sequence ID" value="KAI3728820.1"/>
    <property type="molecule type" value="Genomic_DNA"/>
</dbReference>
<evidence type="ECO:0000313" key="1">
    <source>
        <dbReference type="EMBL" id="KAI3728820.1"/>
    </source>
</evidence>
<evidence type="ECO:0000313" key="2">
    <source>
        <dbReference type="Proteomes" id="UP001055879"/>
    </source>
</evidence>
<protein>
    <submittedName>
        <fullName evidence="1">Uncharacterized protein</fullName>
    </submittedName>
</protein>
<name>A0ACB9C3N5_ARCLA</name>
<sequence length="90" mass="9917">MKLPVDLTADPMPGVVDQLAKDLKNLVNFDSDQIQPLICVKLPNSWSLPVVTLTCILITLPNMRNDIVDSLFCCVGEGLSYTLLVEESLK</sequence>